<reference evidence="4" key="1">
    <citation type="journal article" date="2019" name="Int. J. Syst. Evol. Microbiol.">
        <title>The Global Catalogue of Microorganisms (GCM) 10K type strain sequencing project: providing services to taxonomists for standard genome sequencing and annotation.</title>
        <authorList>
            <consortium name="The Broad Institute Genomics Platform"/>
            <consortium name="The Broad Institute Genome Sequencing Center for Infectious Disease"/>
            <person name="Wu L."/>
            <person name="Ma J."/>
        </authorList>
    </citation>
    <scope>NUCLEOTIDE SEQUENCE [LARGE SCALE GENOMIC DNA]</scope>
    <source>
        <strain evidence="4">JCM 31202</strain>
    </source>
</reference>
<dbReference type="EMBL" id="JBHTJA010000026">
    <property type="protein sequence ID" value="MFD0901840.1"/>
    <property type="molecule type" value="Genomic_DNA"/>
</dbReference>
<gene>
    <name evidence="3" type="ORF">ACFQ11_15680</name>
</gene>
<sequence length="309" mass="33920">MRTPRRVAGLLATAPLAALLTVAVPSQAAAAPDHETLCPGPVAELKAVQQRIRAHNARPNRSTSASYVAAYNAEAATLRADQNRAISRLMACERALDRAQAKHPRSEFMTPTAETLTKIDRVLKNITTEEKNAVQRWNAKTYEFPRYGKDGHGKNKKGMTKRVDMRPPKLPPSVQNLYSVIDDNRPKFPPTTYLQGVRAPSIGSPDNAYPASRNVRIQGVAMDHIVPLRRLVALPGFLRLTPHNMYVVAHSPVNAQWLSKKSNGSKGSGSAALTGGTTAAWRQQQARIRQEAEEDLKELIKDLLKSQGS</sequence>
<evidence type="ECO:0000256" key="2">
    <source>
        <dbReference type="SAM" id="SignalP"/>
    </source>
</evidence>
<proteinExistence type="predicted"/>
<keyword evidence="2" id="KW-0732">Signal</keyword>
<evidence type="ECO:0000256" key="1">
    <source>
        <dbReference type="SAM" id="MobiDB-lite"/>
    </source>
</evidence>
<evidence type="ECO:0000313" key="4">
    <source>
        <dbReference type="Proteomes" id="UP001596972"/>
    </source>
</evidence>
<name>A0ABW3EPW1_9ACTN</name>
<comment type="caution">
    <text evidence="3">The sequence shown here is derived from an EMBL/GenBank/DDBJ whole genome shotgun (WGS) entry which is preliminary data.</text>
</comment>
<feature type="signal peptide" evidence="2">
    <location>
        <begin position="1"/>
        <end position="30"/>
    </location>
</feature>
<evidence type="ECO:0000313" key="3">
    <source>
        <dbReference type="EMBL" id="MFD0901840.1"/>
    </source>
</evidence>
<evidence type="ECO:0008006" key="5">
    <source>
        <dbReference type="Google" id="ProtNLM"/>
    </source>
</evidence>
<feature type="region of interest" description="Disordered" evidence="1">
    <location>
        <begin position="145"/>
        <end position="174"/>
    </location>
</feature>
<dbReference type="Proteomes" id="UP001596972">
    <property type="component" value="Unassembled WGS sequence"/>
</dbReference>
<dbReference type="RefSeq" id="WP_378299050.1">
    <property type="nucleotide sequence ID" value="NZ_JBHTJA010000026.1"/>
</dbReference>
<feature type="chain" id="PRO_5045811274" description="HNH endonuclease" evidence="2">
    <location>
        <begin position="31"/>
        <end position="309"/>
    </location>
</feature>
<feature type="region of interest" description="Disordered" evidence="1">
    <location>
        <begin position="261"/>
        <end position="287"/>
    </location>
</feature>
<keyword evidence="4" id="KW-1185">Reference proteome</keyword>
<protein>
    <recommendedName>
        <fullName evidence="5">HNH endonuclease</fullName>
    </recommendedName>
</protein>
<organism evidence="3 4">
    <name type="scientific">Actinomadura sediminis</name>
    <dbReference type="NCBI Taxonomy" id="1038904"/>
    <lineage>
        <taxon>Bacteria</taxon>
        <taxon>Bacillati</taxon>
        <taxon>Actinomycetota</taxon>
        <taxon>Actinomycetes</taxon>
        <taxon>Streptosporangiales</taxon>
        <taxon>Thermomonosporaceae</taxon>
        <taxon>Actinomadura</taxon>
    </lineage>
</organism>
<accession>A0ABW3EPW1</accession>